<dbReference type="RefSeq" id="WP_115550453.1">
    <property type="nucleotide sequence ID" value="NZ_QRGP01000003.1"/>
</dbReference>
<dbReference type="Proteomes" id="UP000263833">
    <property type="component" value="Unassembled WGS sequence"/>
</dbReference>
<evidence type="ECO:0000256" key="2">
    <source>
        <dbReference type="ARBA" id="ARBA00023239"/>
    </source>
</evidence>
<sequence length="290" mass="31280">MTVDLCSGLVFNCAIKLQGERIVSSSYNSILVEKRGQVDWLTLNRPEAMNAISVEMVRELNDYFGKLYHDRDVRVVVMRGAGKAFCAGLDIKEHGGRDPGAIPFGGGFGFQGWLADVYIKMRRCPQPIVSLVHGPACGGGFAFALASDIRIAGESARMNAAFIKIGLSSCDMGVSYFLPRLVGGSVAAELMLTGRFIHAPRALATGLVAEVVPDAELEAAAQPWVDDLLNASPMGLRMTKEGLNMAVDASSLEAAMAIENRNQLMTAGSKNFAEGMRAFIEKRKPEYTPE</sequence>
<dbReference type="AlphaFoldDB" id="A0A371B2K0"/>
<dbReference type="GO" id="GO:0016853">
    <property type="term" value="F:isomerase activity"/>
    <property type="evidence" value="ECO:0007669"/>
    <property type="project" value="UniProtKB-KW"/>
</dbReference>
<dbReference type="EMBL" id="QRGP01000003">
    <property type="protein sequence ID" value="RDV01673.1"/>
    <property type="molecule type" value="Genomic_DNA"/>
</dbReference>
<dbReference type="Gene3D" id="1.10.12.10">
    <property type="entry name" value="Lyase 2-enoyl-coa Hydratase, Chain A, domain 2"/>
    <property type="match status" value="1"/>
</dbReference>
<dbReference type="SUPFAM" id="SSF52096">
    <property type="entry name" value="ClpP/crotonase"/>
    <property type="match status" value="1"/>
</dbReference>
<dbReference type="InterPro" id="IPR018376">
    <property type="entry name" value="Enoyl-CoA_hyd/isom_CS"/>
</dbReference>
<comment type="similarity">
    <text evidence="1 3">Belongs to the enoyl-CoA hydratase/isomerase family.</text>
</comment>
<name>A0A371B2K0_9SPHN</name>
<dbReference type="Pfam" id="PF00378">
    <property type="entry name" value="ECH_1"/>
    <property type="match status" value="1"/>
</dbReference>
<comment type="caution">
    <text evidence="4">The sequence shown here is derived from an EMBL/GenBank/DDBJ whole genome shotgun (WGS) entry which is preliminary data.</text>
</comment>
<evidence type="ECO:0000313" key="5">
    <source>
        <dbReference type="Proteomes" id="UP000263833"/>
    </source>
</evidence>
<dbReference type="InterPro" id="IPR014748">
    <property type="entry name" value="Enoyl-CoA_hydra_C"/>
</dbReference>
<dbReference type="InterPro" id="IPR001753">
    <property type="entry name" value="Enoyl-CoA_hydra/iso"/>
</dbReference>
<gene>
    <name evidence="4" type="ORF">DXH95_15435</name>
</gene>
<keyword evidence="2" id="KW-0456">Lyase</keyword>
<evidence type="ECO:0000313" key="4">
    <source>
        <dbReference type="EMBL" id="RDV01673.1"/>
    </source>
</evidence>
<dbReference type="InterPro" id="IPR029045">
    <property type="entry name" value="ClpP/crotonase-like_dom_sf"/>
</dbReference>
<accession>A0A371B2K0</accession>
<dbReference type="OrthoDB" id="9777711at2"/>
<dbReference type="GO" id="GO:0006635">
    <property type="term" value="P:fatty acid beta-oxidation"/>
    <property type="evidence" value="ECO:0007669"/>
    <property type="project" value="TreeGrafter"/>
</dbReference>
<dbReference type="CDD" id="cd06558">
    <property type="entry name" value="crotonase-like"/>
    <property type="match status" value="1"/>
</dbReference>
<dbReference type="PANTHER" id="PTHR11941:SF130">
    <property type="entry name" value="ENOYL-COA HYDRATASE ECHA12-RELATED"/>
    <property type="match status" value="1"/>
</dbReference>
<dbReference type="GO" id="GO:0016829">
    <property type="term" value="F:lyase activity"/>
    <property type="evidence" value="ECO:0007669"/>
    <property type="project" value="UniProtKB-KW"/>
</dbReference>
<keyword evidence="4" id="KW-0413">Isomerase</keyword>
<dbReference type="PROSITE" id="PS00166">
    <property type="entry name" value="ENOYL_COA_HYDRATASE"/>
    <property type="match status" value="1"/>
</dbReference>
<dbReference type="PANTHER" id="PTHR11941">
    <property type="entry name" value="ENOYL-COA HYDRATASE-RELATED"/>
    <property type="match status" value="1"/>
</dbReference>
<proteinExistence type="inferred from homology"/>
<dbReference type="Gene3D" id="3.90.226.10">
    <property type="entry name" value="2-enoyl-CoA Hydratase, Chain A, domain 1"/>
    <property type="match status" value="1"/>
</dbReference>
<evidence type="ECO:0000256" key="1">
    <source>
        <dbReference type="ARBA" id="ARBA00005254"/>
    </source>
</evidence>
<keyword evidence="5" id="KW-1185">Reference proteome</keyword>
<reference evidence="5" key="1">
    <citation type="submission" date="2018-08" db="EMBL/GenBank/DDBJ databases">
        <authorList>
            <person name="Kim S.-J."/>
            <person name="Jung G.-Y."/>
        </authorList>
    </citation>
    <scope>NUCLEOTIDE SEQUENCE [LARGE SCALE GENOMIC DNA]</scope>
    <source>
        <strain evidence="5">GY_G</strain>
    </source>
</reference>
<organism evidence="4 5">
    <name type="scientific">Sphingorhabdus pulchriflava</name>
    <dbReference type="NCBI Taxonomy" id="2292257"/>
    <lineage>
        <taxon>Bacteria</taxon>
        <taxon>Pseudomonadati</taxon>
        <taxon>Pseudomonadota</taxon>
        <taxon>Alphaproteobacteria</taxon>
        <taxon>Sphingomonadales</taxon>
        <taxon>Sphingomonadaceae</taxon>
        <taxon>Sphingorhabdus</taxon>
    </lineage>
</organism>
<evidence type="ECO:0000256" key="3">
    <source>
        <dbReference type="RuleBase" id="RU003707"/>
    </source>
</evidence>
<protein>
    <submittedName>
        <fullName evidence="4">Enoyl-CoA hydratase/isomerase family protein</fullName>
    </submittedName>
</protein>